<dbReference type="EMBL" id="PUHY01000004">
    <property type="protein sequence ID" value="PQO39561.1"/>
    <property type="molecule type" value="Genomic_DNA"/>
</dbReference>
<evidence type="ECO:0000256" key="1">
    <source>
        <dbReference type="SAM" id="SignalP"/>
    </source>
</evidence>
<evidence type="ECO:0000313" key="3">
    <source>
        <dbReference type="Proteomes" id="UP000238322"/>
    </source>
</evidence>
<dbReference type="AlphaFoldDB" id="A0A2S8G5M6"/>
<sequence length="243" mass="27988">MKPPIISPFILLLVVATPSAFAAEQEAVSESKTEMVSKVETEPKVAEPKSYDEMGFEELQSLIAKLEDELKDQSSLGSGGAITEDRVREQQHANELREKLFKANTALRKKGAEIRQAERDKWMGHLSEVTTRLDEMKRERFGILDKFYHVTRAKYDNGTVGIDVALNAESELADAEFDLQGRESLKTRMIRLREWQESLESSMKSDGTLEEDLMKVKVRFLKTYIEYLKGTEENYREILRRYQ</sequence>
<reference evidence="2 3" key="1">
    <citation type="submission" date="2018-02" db="EMBL/GenBank/DDBJ databases">
        <title>Comparative genomes isolates from brazilian mangrove.</title>
        <authorList>
            <person name="Araujo J.E."/>
            <person name="Taketani R.G."/>
            <person name="Silva M.C.P."/>
            <person name="Loureco M.V."/>
            <person name="Andreote F.D."/>
        </authorList>
    </citation>
    <scope>NUCLEOTIDE SEQUENCE [LARGE SCALE GENOMIC DNA]</scope>
    <source>
        <strain evidence="2 3">Hex-1 MGV</strain>
    </source>
</reference>
<dbReference type="Proteomes" id="UP000238322">
    <property type="component" value="Unassembled WGS sequence"/>
</dbReference>
<accession>A0A2S8G5M6</accession>
<protein>
    <submittedName>
        <fullName evidence="2">Uncharacterized protein</fullName>
    </submittedName>
</protein>
<keyword evidence="1" id="KW-0732">Signal</keyword>
<evidence type="ECO:0000313" key="2">
    <source>
        <dbReference type="EMBL" id="PQO39561.1"/>
    </source>
</evidence>
<dbReference type="OrthoDB" id="291234at2"/>
<gene>
    <name evidence="2" type="ORF">C5Y83_02100</name>
</gene>
<comment type="caution">
    <text evidence="2">The sequence shown here is derived from an EMBL/GenBank/DDBJ whole genome shotgun (WGS) entry which is preliminary data.</text>
</comment>
<name>A0A2S8G5M6_9BACT</name>
<proteinExistence type="predicted"/>
<organism evidence="2 3">
    <name type="scientific">Blastopirellula marina</name>
    <dbReference type="NCBI Taxonomy" id="124"/>
    <lineage>
        <taxon>Bacteria</taxon>
        <taxon>Pseudomonadati</taxon>
        <taxon>Planctomycetota</taxon>
        <taxon>Planctomycetia</taxon>
        <taxon>Pirellulales</taxon>
        <taxon>Pirellulaceae</taxon>
        <taxon>Blastopirellula</taxon>
    </lineage>
</organism>
<dbReference type="RefSeq" id="WP_105327998.1">
    <property type="nucleotide sequence ID" value="NZ_PUHY01000004.1"/>
</dbReference>
<feature type="chain" id="PRO_5015572835" evidence="1">
    <location>
        <begin position="23"/>
        <end position="243"/>
    </location>
</feature>
<feature type="signal peptide" evidence="1">
    <location>
        <begin position="1"/>
        <end position="22"/>
    </location>
</feature>